<dbReference type="InterPro" id="IPR007793">
    <property type="entry name" value="DivIVA_fam"/>
</dbReference>
<dbReference type="Gene3D" id="6.10.250.660">
    <property type="match status" value="1"/>
</dbReference>
<dbReference type="GO" id="GO:0051301">
    <property type="term" value="P:cell division"/>
    <property type="evidence" value="ECO:0007669"/>
    <property type="project" value="UniProtKB-KW"/>
</dbReference>
<keyword evidence="12" id="KW-1185">Reference proteome</keyword>
<name>E5XTM9_SEGRC</name>
<evidence type="ECO:0000256" key="1">
    <source>
        <dbReference type="ARBA" id="ARBA00004496"/>
    </source>
</evidence>
<sequence length="255" mass="27778">MQLTPADVHNVAFTRPAFPQRGYSEEEVDTFLDLVEVTLAANVEENTALKARVSELETQVEALQSQGAAPIAAFAGPAVGEASSEDLANQAGRILVRAQETADQILAEAKSERDRLLAEAKSERERLLSEANEKHDQLVSQATQTAESIVSEGRAKHEALLSEAQAQADSKLQQANEHAENLRAEADRTHAEKIGQISQLKASLEGRVEELRTFEKDYRGRLRGHLESMLTDLGSRGNASSEGEDSLVQQPQQNG</sequence>
<dbReference type="Proteomes" id="UP000004816">
    <property type="component" value="Unassembled WGS sequence"/>
</dbReference>
<comment type="caution">
    <text evidence="11">The sequence shown here is derived from an EMBL/GenBank/DDBJ whole genome shotgun (WGS) entry which is preliminary data.</text>
</comment>
<evidence type="ECO:0000256" key="9">
    <source>
        <dbReference type="SAM" id="Coils"/>
    </source>
</evidence>
<accession>E5XTM9</accession>
<evidence type="ECO:0000256" key="4">
    <source>
        <dbReference type="ARBA" id="ARBA00022490"/>
    </source>
</evidence>
<evidence type="ECO:0000256" key="7">
    <source>
        <dbReference type="ARBA" id="ARBA00023306"/>
    </source>
</evidence>
<dbReference type="EMBL" id="ACZI02000001">
    <property type="protein sequence ID" value="EFV12291.1"/>
    <property type="molecule type" value="Genomic_DNA"/>
</dbReference>
<evidence type="ECO:0000256" key="8">
    <source>
        <dbReference type="ARBA" id="ARBA00031737"/>
    </source>
</evidence>
<keyword evidence="7" id="KW-0131">Cell cycle</keyword>
<keyword evidence="4" id="KW-0963">Cytoplasm</keyword>
<dbReference type="InterPro" id="IPR019933">
    <property type="entry name" value="DivIVA_domain"/>
</dbReference>
<evidence type="ECO:0000256" key="6">
    <source>
        <dbReference type="ARBA" id="ARBA00023054"/>
    </source>
</evidence>
<organism evidence="11 12">
    <name type="scientific">Segniliparus rugosus (strain ATCC BAA-974 / DSM 45345 / CCUG 50838 / CIP 108380 / JCM 13579 / CDC 945)</name>
    <dbReference type="NCBI Taxonomy" id="679197"/>
    <lineage>
        <taxon>Bacteria</taxon>
        <taxon>Bacillati</taxon>
        <taxon>Actinomycetota</taxon>
        <taxon>Actinomycetes</taxon>
        <taxon>Mycobacteriales</taxon>
        <taxon>Segniliparaceae</taxon>
        <taxon>Segniliparus</taxon>
    </lineage>
</organism>
<dbReference type="STRING" id="679197.HMPREF9336_02851"/>
<evidence type="ECO:0000256" key="10">
    <source>
        <dbReference type="SAM" id="MobiDB-lite"/>
    </source>
</evidence>
<dbReference type="Pfam" id="PF05103">
    <property type="entry name" value="DivIVA"/>
    <property type="match status" value="1"/>
</dbReference>
<reference evidence="11 12" key="1">
    <citation type="journal article" date="2011" name="Stand. Genomic Sci.">
        <title>High quality draft genome sequence of Segniliparus rugosus CDC 945(T)= (ATCC BAA-974(T)).</title>
        <authorList>
            <person name="Earl A.M."/>
            <person name="Desjardins C.A."/>
            <person name="Fitzgerald M.G."/>
            <person name="Arachchi H.M."/>
            <person name="Zeng Q."/>
            <person name="Mehta T."/>
            <person name="Griggs A."/>
            <person name="Birren B.W."/>
            <person name="Toney N.C."/>
            <person name="Carr J."/>
            <person name="Posey J."/>
            <person name="Butler W.R."/>
        </authorList>
    </citation>
    <scope>NUCLEOTIDE SEQUENCE [LARGE SCALE GENOMIC DNA]</scope>
    <source>
        <strain evidence="12">ATCC BAA-974 / DSM 45345 / CCUG 50838 / CIP 108380 / JCM 13579 / CDC 945</strain>
    </source>
</reference>
<evidence type="ECO:0000313" key="11">
    <source>
        <dbReference type="EMBL" id="EFV12291.1"/>
    </source>
</evidence>
<dbReference type="RefSeq" id="WP_007471485.1">
    <property type="nucleotide sequence ID" value="NZ_KI391953.1"/>
</dbReference>
<dbReference type="HOGENOM" id="CLU_062236_0_0_11"/>
<dbReference type="NCBIfam" id="TIGR03544">
    <property type="entry name" value="DivI1A_domain"/>
    <property type="match status" value="1"/>
</dbReference>
<comment type="similarity">
    <text evidence="2">Belongs to the DivIVA family.</text>
</comment>
<evidence type="ECO:0000256" key="3">
    <source>
        <dbReference type="ARBA" id="ARBA00018787"/>
    </source>
</evidence>
<dbReference type="PANTHER" id="PTHR35794">
    <property type="entry name" value="CELL DIVISION PROTEIN DIVIVA"/>
    <property type="match status" value="1"/>
</dbReference>
<keyword evidence="5" id="KW-0132">Cell division</keyword>
<keyword evidence="6 9" id="KW-0175">Coiled coil</keyword>
<gene>
    <name evidence="11" type="ORF">HMPREF9336_02851</name>
</gene>
<protein>
    <recommendedName>
        <fullName evidence="3">Cell wall synthesis protein Wag31</fullName>
    </recommendedName>
    <alternativeName>
        <fullName evidence="8">Antigen 84</fullName>
    </alternativeName>
</protein>
<feature type="coiled-coil region" evidence="9">
    <location>
        <begin position="95"/>
        <end position="192"/>
    </location>
</feature>
<dbReference type="GO" id="GO:0005737">
    <property type="term" value="C:cytoplasm"/>
    <property type="evidence" value="ECO:0007669"/>
    <property type="project" value="UniProtKB-SubCell"/>
</dbReference>
<dbReference type="AlphaFoldDB" id="E5XTM9"/>
<feature type="compositionally biased region" description="Polar residues" evidence="10">
    <location>
        <begin position="237"/>
        <end position="255"/>
    </location>
</feature>
<proteinExistence type="inferred from homology"/>
<feature type="region of interest" description="Disordered" evidence="10">
    <location>
        <begin position="229"/>
        <end position="255"/>
    </location>
</feature>
<dbReference type="eggNOG" id="COG3599">
    <property type="taxonomic scope" value="Bacteria"/>
</dbReference>
<feature type="coiled-coil region" evidence="9">
    <location>
        <begin position="39"/>
        <end position="66"/>
    </location>
</feature>
<comment type="subcellular location">
    <subcellularLocation>
        <location evidence="1">Cytoplasm</location>
    </subcellularLocation>
</comment>
<evidence type="ECO:0000256" key="5">
    <source>
        <dbReference type="ARBA" id="ARBA00022618"/>
    </source>
</evidence>
<evidence type="ECO:0000256" key="2">
    <source>
        <dbReference type="ARBA" id="ARBA00009008"/>
    </source>
</evidence>
<evidence type="ECO:0000313" key="12">
    <source>
        <dbReference type="Proteomes" id="UP000004816"/>
    </source>
</evidence>
<dbReference type="OrthoDB" id="9815492at2"/>
<dbReference type="PANTHER" id="PTHR35794:SF2">
    <property type="entry name" value="CELL DIVISION PROTEIN DIVIVA"/>
    <property type="match status" value="1"/>
</dbReference>